<name>A0A160T3E7_9CHLR</name>
<dbReference type="RefSeq" id="WP_095044000.1">
    <property type="nucleotide sequence ID" value="NZ_LN890655.1"/>
</dbReference>
<feature type="transmembrane region" description="Helical" evidence="7">
    <location>
        <begin position="119"/>
        <end position="143"/>
    </location>
</feature>
<dbReference type="Pfam" id="PF02417">
    <property type="entry name" value="Chromate_transp"/>
    <property type="match status" value="2"/>
</dbReference>
<dbReference type="PANTHER" id="PTHR43663:SF1">
    <property type="entry name" value="CHROMATE TRANSPORTER"/>
    <property type="match status" value="1"/>
</dbReference>
<dbReference type="KEGG" id="pbf:CFX0092_A2823"/>
<feature type="transmembrane region" description="Helical" evidence="7">
    <location>
        <begin position="155"/>
        <end position="187"/>
    </location>
</feature>
<dbReference type="EMBL" id="LN890655">
    <property type="protein sequence ID" value="CUS04701.2"/>
    <property type="molecule type" value="Genomic_DNA"/>
</dbReference>
<feature type="transmembrane region" description="Helical" evidence="7">
    <location>
        <begin position="389"/>
        <end position="406"/>
    </location>
</feature>
<evidence type="ECO:0000256" key="2">
    <source>
        <dbReference type="ARBA" id="ARBA00005262"/>
    </source>
</evidence>
<keyword evidence="5 7" id="KW-1133">Transmembrane helix</keyword>
<dbReference type="OrthoDB" id="9788907at2"/>
<evidence type="ECO:0000256" key="4">
    <source>
        <dbReference type="ARBA" id="ARBA00022692"/>
    </source>
</evidence>
<feature type="transmembrane region" description="Helical" evidence="7">
    <location>
        <begin position="193"/>
        <end position="214"/>
    </location>
</feature>
<feature type="transmembrane region" description="Helical" evidence="7">
    <location>
        <begin position="336"/>
        <end position="360"/>
    </location>
</feature>
<proteinExistence type="inferred from homology"/>
<feature type="transmembrane region" description="Helical" evidence="7">
    <location>
        <begin position="235"/>
        <end position="259"/>
    </location>
</feature>
<dbReference type="PIRSF" id="PIRSF004810">
    <property type="entry name" value="ChrA"/>
    <property type="match status" value="1"/>
</dbReference>
<feature type="transmembrane region" description="Helical" evidence="7">
    <location>
        <begin position="279"/>
        <end position="299"/>
    </location>
</feature>
<keyword evidence="3" id="KW-1003">Cell membrane</keyword>
<dbReference type="InterPro" id="IPR014047">
    <property type="entry name" value="Chr_Tranpt_l_chain"/>
</dbReference>
<keyword evidence="6 7" id="KW-0472">Membrane</keyword>
<dbReference type="AlphaFoldDB" id="A0A160T3E7"/>
<gene>
    <name evidence="8" type="primary">chrA</name>
    <name evidence="8" type="ORF">CFX0092_A2823</name>
</gene>
<dbReference type="InterPro" id="IPR003370">
    <property type="entry name" value="Chromate_transpt"/>
</dbReference>
<evidence type="ECO:0000256" key="3">
    <source>
        <dbReference type="ARBA" id="ARBA00022475"/>
    </source>
</evidence>
<feature type="transmembrane region" description="Helical" evidence="7">
    <location>
        <begin position="367"/>
        <end position="383"/>
    </location>
</feature>
<dbReference type="NCBIfam" id="TIGR00937">
    <property type="entry name" value="2A51"/>
    <property type="match status" value="1"/>
</dbReference>
<dbReference type="PANTHER" id="PTHR43663">
    <property type="entry name" value="CHROMATE TRANSPORT PROTEIN-RELATED"/>
    <property type="match status" value="1"/>
</dbReference>
<dbReference type="GO" id="GO:0015109">
    <property type="term" value="F:chromate transmembrane transporter activity"/>
    <property type="evidence" value="ECO:0007669"/>
    <property type="project" value="InterPro"/>
</dbReference>
<reference evidence="8" key="1">
    <citation type="submission" date="2016-01" db="EMBL/GenBank/DDBJ databases">
        <authorList>
            <person name="Mcilroy J.S."/>
            <person name="Karst M S."/>
            <person name="Albertsen M."/>
        </authorList>
    </citation>
    <scope>NUCLEOTIDE SEQUENCE</scope>
    <source>
        <strain evidence="8">Cfx-K</strain>
    </source>
</reference>
<keyword evidence="9" id="KW-1185">Reference proteome</keyword>
<keyword evidence="4 7" id="KW-0812">Transmembrane</keyword>
<dbReference type="Proteomes" id="UP000215027">
    <property type="component" value="Chromosome I"/>
</dbReference>
<feature type="transmembrane region" description="Helical" evidence="7">
    <location>
        <begin position="22"/>
        <end position="44"/>
    </location>
</feature>
<evidence type="ECO:0000256" key="1">
    <source>
        <dbReference type="ARBA" id="ARBA00004651"/>
    </source>
</evidence>
<evidence type="ECO:0000313" key="9">
    <source>
        <dbReference type="Proteomes" id="UP000215027"/>
    </source>
</evidence>
<evidence type="ECO:0000256" key="7">
    <source>
        <dbReference type="SAM" id="Phobius"/>
    </source>
</evidence>
<protein>
    <submittedName>
        <fullName evidence="8">Chromate transport protein</fullName>
    </submittedName>
</protein>
<organism evidence="8 9">
    <name type="scientific">Candidatus Promineifilum breve</name>
    <dbReference type="NCBI Taxonomy" id="1806508"/>
    <lineage>
        <taxon>Bacteria</taxon>
        <taxon>Bacillati</taxon>
        <taxon>Chloroflexota</taxon>
        <taxon>Ardenticatenia</taxon>
        <taxon>Candidatus Promineifilales</taxon>
        <taxon>Candidatus Promineifilaceae</taxon>
        <taxon>Candidatus Promineifilum</taxon>
    </lineage>
</organism>
<feature type="transmembrane region" description="Helical" evidence="7">
    <location>
        <begin position="90"/>
        <end position="113"/>
    </location>
</feature>
<accession>A0A160T3E7</accession>
<dbReference type="GO" id="GO:0005886">
    <property type="term" value="C:plasma membrane"/>
    <property type="evidence" value="ECO:0007669"/>
    <property type="project" value="UniProtKB-SubCell"/>
</dbReference>
<sequence length="407" mass="43154">MTTEPAVDEITYKAPHESYGRLFLRFLHFGFLAWGGPVAQIAMIRQELVDEEQWVSRERFNRVLGVYQVLPGPEASELCVYFGMLSRGRFGGLVAGLGFMLPGFVLMLLLAWFYVSYGIASPVFAAAFLGMQAAVGALIVRAVHRIGSHVLLNRWLWGIAVSAAVAHFAGIHFLIILAVAGVVYLLVEERQPGWAGLLLGAGALVAIVLLAMRLSAARDAMATANVVAQTAPSTLALFWLGLRSGLLTFGGAYTVIPYLRNEAVVVSGWMTDGQFLDGLALAGILPAPLVIFGTFVGYLGGALPGALAMTLGIFLPAFAITLTGHELLEKVVENKALHGILDGVTAGVVGLIAATAVVLLRDAITGWLAVLIFVGGLIVLFRWNSKASVPAVVLGAALVGLLVYFLA</sequence>
<dbReference type="InterPro" id="IPR052518">
    <property type="entry name" value="CHR_Transporter"/>
</dbReference>
<evidence type="ECO:0000256" key="5">
    <source>
        <dbReference type="ARBA" id="ARBA00022989"/>
    </source>
</evidence>
<comment type="subcellular location">
    <subcellularLocation>
        <location evidence="1">Cell membrane</location>
        <topology evidence="1">Multi-pass membrane protein</topology>
    </subcellularLocation>
</comment>
<evidence type="ECO:0000256" key="6">
    <source>
        <dbReference type="ARBA" id="ARBA00023136"/>
    </source>
</evidence>
<evidence type="ECO:0000313" key="8">
    <source>
        <dbReference type="EMBL" id="CUS04701.2"/>
    </source>
</evidence>
<comment type="similarity">
    <text evidence="2">Belongs to the chromate ion transporter (CHR) (TC 2.A.51) family.</text>
</comment>
<feature type="transmembrane region" description="Helical" evidence="7">
    <location>
        <begin position="306"/>
        <end position="324"/>
    </location>
</feature>